<evidence type="ECO:0000313" key="3">
    <source>
        <dbReference type="Proteomes" id="UP000664132"/>
    </source>
</evidence>
<comment type="caution">
    <text evidence="2">The sequence shown here is derived from an EMBL/GenBank/DDBJ whole genome shotgun (WGS) entry which is preliminary data.</text>
</comment>
<evidence type="ECO:0000313" key="2">
    <source>
        <dbReference type="EMBL" id="KAG4417995.1"/>
    </source>
</evidence>
<gene>
    <name evidence="2" type="ORF">IFR04_008889</name>
</gene>
<keyword evidence="3" id="KW-1185">Reference proteome</keyword>
<reference evidence="2" key="1">
    <citation type="submission" date="2021-02" db="EMBL/GenBank/DDBJ databases">
        <title>Genome sequence Cadophora malorum strain M34.</title>
        <authorList>
            <person name="Stefanovic E."/>
            <person name="Vu D."/>
            <person name="Scully C."/>
            <person name="Dijksterhuis J."/>
            <person name="Roader J."/>
            <person name="Houbraken J."/>
        </authorList>
    </citation>
    <scope>NUCLEOTIDE SEQUENCE</scope>
    <source>
        <strain evidence="2">M34</strain>
    </source>
</reference>
<organism evidence="2 3">
    <name type="scientific">Cadophora malorum</name>
    <dbReference type="NCBI Taxonomy" id="108018"/>
    <lineage>
        <taxon>Eukaryota</taxon>
        <taxon>Fungi</taxon>
        <taxon>Dikarya</taxon>
        <taxon>Ascomycota</taxon>
        <taxon>Pezizomycotina</taxon>
        <taxon>Leotiomycetes</taxon>
        <taxon>Helotiales</taxon>
        <taxon>Ploettnerulaceae</taxon>
        <taxon>Cadophora</taxon>
    </lineage>
</organism>
<dbReference type="AlphaFoldDB" id="A0A8H7TF60"/>
<feature type="compositionally biased region" description="Basic and acidic residues" evidence="1">
    <location>
        <begin position="98"/>
        <end position="133"/>
    </location>
</feature>
<feature type="compositionally biased region" description="Polar residues" evidence="1">
    <location>
        <begin position="135"/>
        <end position="145"/>
    </location>
</feature>
<feature type="compositionally biased region" description="Basic and acidic residues" evidence="1">
    <location>
        <begin position="31"/>
        <end position="82"/>
    </location>
</feature>
<feature type="compositionally biased region" description="Basic and acidic residues" evidence="1">
    <location>
        <begin position="238"/>
        <end position="262"/>
    </location>
</feature>
<dbReference type="EMBL" id="JAFJYH010000140">
    <property type="protein sequence ID" value="KAG4417995.1"/>
    <property type="molecule type" value="Genomic_DNA"/>
</dbReference>
<feature type="region of interest" description="Disordered" evidence="1">
    <location>
        <begin position="188"/>
        <end position="262"/>
    </location>
</feature>
<protein>
    <submittedName>
        <fullName evidence="2">Uncharacterized protein</fullName>
    </submittedName>
</protein>
<feature type="compositionally biased region" description="Low complexity" evidence="1">
    <location>
        <begin position="189"/>
        <end position="214"/>
    </location>
</feature>
<feature type="region of interest" description="Disordered" evidence="1">
    <location>
        <begin position="30"/>
        <end position="171"/>
    </location>
</feature>
<dbReference type="Proteomes" id="UP000664132">
    <property type="component" value="Unassembled WGS sequence"/>
</dbReference>
<sequence>MAPGRHDTCPCGFVWLKDMQGDGYTCAGGNHRIDGSGETPGETKWRMSQEAKKQAEAAQKEAERAFEQGRAEAREREKERVRIRAAPPATNSPSQPVHETDADWERRESRERELRDLRERQLRQAKAIHEPPRATRQQSRSTPTAAQVEADLAKARQQKQKGTIQINQKDSQQRFQQAIDAQAAEERAAAWARINATKRASPSTPTPSTNRPRALPAPESAPIIEPMPWTSVPSAKPTQEREPELVRPRQSTPKEREKIPWE</sequence>
<dbReference type="OrthoDB" id="10604050at2759"/>
<name>A0A8H7TF60_9HELO</name>
<evidence type="ECO:0000256" key="1">
    <source>
        <dbReference type="SAM" id="MobiDB-lite"/>
    </source>
</evidence>
<feature type="compositionally biased region" description="Polar residues" evidence="1">
    <location>
        <begin position="160"/>
        <end position="171"/>
    </location>
</feature>
<proteinExistence type="predicted"/>
<accession>A0A8H7TF60</accession>